<evidence type="ECO:0000313" key="13">
    <source>
        <dbReference type="Proteomes" id="UP000007463"/>
    </source>
</evidence>
<keyword evidence="5 10" id="KW-0949">S-adenosyl-L-methionine</keyword>
<dbReference type="GO" id="GO:0006779">
    <property type="term" value="P:porphyrin-containing compound biosynthetic process"/>
    <property type="evidence" value="ECO:0007669"/>
    <property type="project" value="InterPro"/>
</dbReference>
<evidence type="ECO:0000256" key="6">
    <source>
        <dbReference type="ARBA" id="ARBA00022723"/>
    </source>
</evidence>
<evidence type="ECO:0000256" key="10">
    <source>
        <dbReference type="RuleBase" id="RU364116"/>
    </source>
</evidence>
<keyword evidence="8 10" id="KW-0411">Iron-sulfur</keyword>
<comment type="similarity">
    <text evidence="2">Belongs to the anaerobic coproporphyrinogen-III oxidase family. HemW subfamily.</text>
</comment>
<comment type="function">
    <text evidence="10">Probably acts as a heme chaperone, transferring heme to an unknown acceptor. Binds one molecule of heme per monomer, possibly covalently. Binds 1 [4Fe-4S] cluster. The cluster is coordinated with 3 cysteines and an exchangeable S-adenosyl-L-methionine.</text>
</comment>
<dbReference type="SFLD" id="SFLDG01065">
    <property type="entry name" value="anaerobic_coproporphyrinogen-I"/>
    <property type="match status" value="1"/>
</dbReference>
<evidence type="ECO:0000259" key="11">
    <source>
        <dbReference type="PROSITE" id="PS51918"/>
    </source>
</evidence>
<dbReference type="PROSITE" id="PS51918">
    <property type="entry name" value="RADICAL_SAM"/>
    <property type="match status" value="1"/>
</dbReference>
<reference evidence="12 13" key="1">
    <citation type="journal article" date="2011" name="Stand. Genomic Sci.">
        <title>Complete genome sequence of the gliding freshwater bacterium Fluviicola taffensis type strain (RW262).</title>
        <authorList>
            <person name="Woyke T."/>
            <person name="Chertkov O."/>
            <person name="Lapidus A."/>
            <person name="Nolan M."/>
            <person name="Lucas S."/>
            <person name="Del Rio T.G."/>
            <person name="Tice H."/>
            <person name="Cheng J.F."/>
            <person name="Tapia R."/>
            <person name="Han C."/>
            <person name="Goodwin L."/>
            <person name="Pitluck S."/>
            <person name="Liolios K."/>
            <person name="Pagani I."/>
            <person name="Ivanova N."/>
            <person name="Huntemann M."/>
            <person name="Mavromatis K."/>
            <person name="Mikhailova N."/>
            <person name="Pati A."/>
            <person name="Chen A."/>
            <person name="Palaniappan K."/>
            <person name="Land M."/>
            <person name="Hauser L."/>
            <person name="Brambilla E.M."/>
            <person name="Rohde M."/>
            <person name="Mwirichia R."/>
            <person name="Sikorski J."/>
            <person name="Tindall B.J."/>
            <person name="Goker M."/>
            <person name="Bristow J."/>
            <person name="Eisen J.A."/>
            <person name="Markowitz V."/>
            <person name="Hugenholtz P."/>
            <person name="Klenk H.P."/>
            <person name="Kyrpides N.C."/>
        </authorList>
    </citation>
    <scope>NUCLEOTIDE SEQUENCE [LARGE SCALE GENOMIC DNA]</scope>
    <source>
        <strain evidence="13">DSM 16823 / RW262 / RW262</strain>
    </source>
</reference>
<dbReference type="InterPro" id="IPR004559">
    <property type="entry name" value="HemW-like"/>
</dbReference>
<reference evidence="13" key="2">
    <citation type="submission" date="2011-02" db="EMBL/GenBank/DDBJ databases">
        <title>The complete genome of Fluviicola taffensis DSM 16823.</title>
        <authorList>
            <consortium name="US DOE Joint Genome Institute (JGI-PGF)"/>
            <person name="Lucas S."/>
            <person name="Copeland A."/>
            <person name="Lapidus A."/>
            <person name="Bruce D."/>
            <person name="Goodwin L."/>
            <person name="Pitluck S."/>
            <person name="Kyrpides N."/>
            <person name="Mavromatis K."/>
            <person name="Ivanova N."/>
            <person name="Mikhailova N."/>
            <person name="Pagani I."/>
            <person name="Chertkov O."/>
            <person name="Detter J.C."/>
            <person name="Han C."/>
            <person name="Tapia R."/>
            <person name="Land M."/>
            <person name="Hauser L."/>
            <person name="Markowitz V."/>
            <person name="Cheng J.-F."/>
            <person name="Hugenholtz P."/>
            <person name="Woyke T."/>
            <person name="Wu D."/>
            <person name="Tindall B."/>
            <person name="Pomrenke H.G."/>
            <person name="Brambilla E."/>
            <person name="Klenk H.-P."/>
            <person name="Eisen J.A."/>
        </authorList>
    </citation>
    <scope>NUCLEOTIDE SEQUENCE [LARGE SCALE GENOMIC DNA]</scope>
    <source>
        <strain evidence="13">DSM 16823 / RW262 / RW262</strain>
    </source>
</reference>
<evidence type="ECO:0000256" key="9">
    <source>
        <dbReference type="ARBA" id="ARBA00023186"/>
    </source>
</evidence>
<keyword evidence="6 10" id="KW-0479">Metal-binding</keyword>
<organism evidence="12 13">
    <name type="scientific">Fluviicola taffensis (strain DSM 16823 / NCIMB 13979 / RW262)</name>
    <dbReference type="NCBI Taxonomy" id="755732"/>
    <lineage>
        <taxon>Bacteria</taxon>
        <taxon>Pseudomonadati</taxon>
        <taxon>Bacteroidota</taxon>
        <taxon>Flavobacteriia</taxon>
        <taxon>Flavobacteriales</taxon>
        <taxon>Crocinitomicaceae</taxon>
        <taxon>Fluviicola</taxon>
    </lineage>
</organism>
<dbReference type="HOGENOM" id="CLU_027579_2_2_10"/>
<name>F2ICW9_FLUTR</name>
<dbReference type="KEGG" id="fte:Fluta_1348"/>
<dbReference type="InterPro" id="IPR007197">
    <property type="entry name" value="rSAM"/>
</dbReference>
<keyword evidence="10" id="KW-0963">Cytoplasm</keyword>
<dbReference type="InterPro" id="IPR058240">
    <property type="entry name" value="rSAM_sf"/>
</dbReference>
<dbReference type="OrthoDB" id="9808022at2"/>
<dbReference type="SFLD" id="SFLDF00288">
    <property type="entry name" value="HemN-like__clustered_with_nucl"/>
    <property type="match status" value="1"/>
</dbReference>
<evidence type="ECO:0000256" key="4">
    <source>
        <dbReference type="ARBA" id="ARBA00022617"/>
    </source>
</evidence>
<dbReference type="STRING" id="755732.Fluta_1348"/>
<proteinExistence type="inferred from homology"/>
<dbReference type="SUPFAM" id="SSF102114">
    <property type="entry name" value="Radical SAM enzymes"/>
    <property type="match status" value="1"/>
</dbReference>
<accession>F2ICW9</accession>
<dbReference type="NCBIfam" id="TIGR00539">
    <property type="entry name" value="hemN_rel"/>
    <property type="match status" value="1"/>
</dbReference>
<feature type="domain" description="Radical SAM core" evidence="11">
    <location>
        <begin position="1"/>
        <end position="231"/>
    </location>
</feature>
<comment type="subcellular location">
    <subcellularLocation>
        <location evidence="10">Cytoplasm</location>
    </subcellularLocation>
</comment>
<comment type="cofactor">
    <cofactor evidence="1">
        <name>[4Fe-4S] cluster</name>
        <dbReference type="ChEBI" id="CHEBI:49883"/>
    </cofactor>
</comment>
<sequence length="376" mass="42859">MAGCYIHIPFCAQKCSYCDFHFSTNHSYKQEMVDALCSELEMRAKDWKAESFETIYFGGGTPSILTNEQLNQLIQQVKKTYSVSADVEISLECNPDDCSLEQLEGWKKLGVNRLSMGIQSFDEQQLKWMNRSHTASESLNAVLNAKQVGFDELSLDLIYGLPNMSLESWAAQLDQIIALNPEHISAYCLTVEEKTALSSWVKEGKIIVSTIDQQSEQFELLVAKLKTAGFEQYEISNFARNAHYSKHNTSYWKGTNYIGIGPSAHGYNQKERYWNQANNKAYLLEIQKGKLPETIETLSHFDQFNELLLIGLRTKWGVSKEKLFQLIQPNSKWTKIVIDYEEQKMLIQTDEIIVLTQEGRLLADAIAADLFLIANS</sequence>
<dbReference type="PANTHER" id="PTHR13932">
    <property type="entry name" value="COPROPORPHYRINIGEN III OXIDASE"/>
    <property type="match status" value="1"/>
</dbReference>
<evidence type="ECO:0000313" key="12">
    <source>
        <dbReference type="EMBL" id="AEA43343.1"/>
    </source>
</evidence>
<dbReference type="GO" id="GO:0046872">
    <property type="term" value="F:metal ion binding"/>
    <property type="evidence" value="ECO:0007669"/>
    <property type="project" value="UniProtKB-UniRule"/>
</dbReference>
<dbReference type="EMBL" id="CP002542">
    <property type="protein sequence ID" value="AEA43343.1"/>
    <property type="molecule type" value="Genomic_DNA"/>
</dbReference>
<keyword evidence="9 10" id="KW-0143">Chaperone</keyword>
<dbReference type="Pfam" id="PF04055">
    <property type="entry name" value="Radical_SAM"/>
    <property type="match status" value="1"/>
</dbReference>
<dbReference type="GO" id="GO:0004109">
    <property type="term" value="F:coproporphyrinogen oxidase activity"/>
    <property type="evidence" value="ECO:0007669"/>
    <property type="project" value="InterPro"/>
</dbReference>
<dbReference type="GO" id="GO:0051539">
    <property type="term" value="F:4 iron, 4 sulfur cluster binding"/>
    <property type="evidence" value="ECO:0007669"/>
    <property type="project" value="UniProtKB-UniRule"/>
</dbReference>
<evidence type="ECO:0000256" key="1">
    <source>
        <dbReference type="ARBA" id="ARBA00001966"/>
    </source>
</evidence>
<evidence type="ECO:0000256" key="5">
    <source>
        <dbReference type="ARBA" id="ARBA00022691"/>
    </source>
</evidence>
<dbReference type="InterPro" id="IPR034505">
    <property type="entry name" value="Coproporphyrinogen-III_oxidase"/>
</dbReference>
<dbReference type="AlphaFoldDB" id="F2ICW9"/>
<dbReference type="GO" id="GO:0005737">
    <property type="term" value="C:cytoplasm"/>
    <property type="evidence" value="ECO:0007669"/>
    <property type="project" value="UniProtKB-SubCell"/>
</dbReference>
<evidence type="ECO:0000256" key="2">
    <source>
        <dbReference type="ARBA" id="ARBA00006100"/>
    </source>
</evidence>
<dbReference type="InterPro" id="IPR006638">
    <property type="entry name" value="Elp3/MiaA/NifB-like_rSAM"/>
</dbReference>
<dbReference type="Proteomes" id="UP000007463">
    <property type="component" value="Chromosome"/>
</dbReference>
<keyword evidence="4 10" id="KW-0349">Heme</keyword>
<dbReference type="CDD" id="cd01335">
    <property type="entry name" value="Radical_SAM"/>
    <property type="match status" value="1"/>
</dbReference>
<keyword evidence="10" id="KW-0004">4Fe-4S</keyword>
<dbReference type="PANTHER" id="PTHR13932:SF5">
    <property type="entry name" value="RADICAL S-ADENOSYL METHIONINE DOMAIN-CONTAINING PROTEIN 1, MITOCHONDRIAL"/>
    <property type="match status" value="1"/>
</dbReference>
<dbReference type="SFLD" id="SFLDF00562">
    <property type="entry name" value="HemN-like__clustered_with_heat"/>
    <property type="match status" value="1"/>
</dbReference>
<dbReference type="InterPro" id="IPR013785">
    <property type="entry name" value="Aldolase_TIM"/>
</dbReference>
<gene>
    <name evidence="12" type="ordered locus">Fluta_1348</name>
</gene>
<dbReference type="InterPro" id="IPR010723">
    <property type="entry name" value="HemN_C"/>
</dbReference>
<evidence type="ECO:0000256" key="7">
    <source>
        <dbReference type="ARBA" id="ARBA00023004"/>
    </source>
</evidence>
<dbReference type="SFLD" id="SFLDG01082">
    <property type="entry name" value="B12-binding_domain_containing"/>
    <property type="match status" value="1"/>
</dbReference>
<protein>
    <recommendedName>
        <fullName evidence="3 10">Heme chaperone HemW</fullName>
    </recommendedName>
</protein>
<dbReference type="eggNOG" id="COG0635">
    <property type="taxonomic scope" value="Bacteria"/>
</dbReference>
<keyword evidence="13" id="KW-1185">Reference proteome</keyword>
<dbReference type="Gene3D" id="3.20.20.70">
    <property type="entry name" value="Aldolase class I"/>
    <property type="match status" value="1"/>
</dbReference>
<dbReference type="RefSeq" id="WP_013686115.1">
    <property type="nucleotide sequence ID" value="NC_015321.1"/>
</dbReference>
<evidence type="ECO:0000256" key="8">
    <source>
        <dbReference type="ARBA" id="ARBA00023014"/>
    </source>
</evidence>
<keyword evidence="7 10" id="KW-0408">Iron</keyword>
<dbReference type="SMART" id="SM00729">
    <property type="entry name" value="Elp3"/>
    <property type="match status" value="1"/>
</dbReference>
<evidence type="ECO:0000256" key="3">
    <source>
        <dbReference type="ARBA" id="ARBA00017228"/>
    </source>
</evidence>
<dbReference type="Pfam" id="PF06969">
    <property type="entry name" value="HemN_C"/>
    <property type="match status" value="1"/>
</dbReference>
<dbReference type="SFLD" id="SFLDS00029">
    <property type="entry name" value="Radical_SAM"/>
    <property type="match status" value="1"/>
</dbReference>